<dbReference type="InterPro" id="IPR020846">
    <property type="entry name" value="MFS_dom"/>
</dbReference>
<evidence type="ECO:0000256" key="2">
    <source>
        <dbReference type="ARBA" id="ARBA00022448"/>
    </source>
</evidence>
<dbReference type="Pfam" id="PF07690">
    <property type="entry name" value="MFS_1"/>
    <property type="match status" value="1"/>
</dbReference>
<dbReference type="EMBL" id="JAYMRS010000005">
    <property type="protein sequence ID" value="MFB8769317.1"/>
    <property type="molecule type" value="Genomic_DNA"/>
</dbReference>
<keyword evidence="11" id="KW-1185">Reference proteome</keyword>
<keyword evidence="5 8" id="KW-1133">Transmembrane helix</keyword>
<feature type="transmembrane region" description="Helical" evidence="8">
    <location>
        <begin position="307"/>
        <end position="328"/>
    </location>
</feature>
<dbReference type="SUPFAM" id="SSF103473">
    <property type="entry name" value="MFS general substrate transporter"/>
    <property type="match status" value="1"/>
</dbReference>
<dbReference type="Gene3D" id="1.20.1250.20">
    <property type="entry name" value="MFS general substrate transporter like domains"/>
    <property type="match status" value="1"/>
</dbReference>
<feature type="transmembrane region" description="Helical" evidence="8">
    <location>
        <begin position="204"/>
        <end position="223"/>
    </location>
</feature>
<feature type="transmembrane region" description="Helical" evidence="8">
    <location>
        <begin position="335"/>
        <end position="355"/>
    </location>
</feature>
<evidence type="ECO:0000256" key="7">
    <source>
        <dbReference type="SAM" id="MobiDB-lite"/>
    </source>
</evidence>
<feature type="domain" description="Major facilitator superfamily (MFS) profile" evidence="9">
    <location>
        <begin position="18"/>
        <end position="505"/>
    </location>
</feature>
<feature type="transmembrane region" description="Helical" evidence="8">
    <location>
        <begin position="229"/>
        <end position="250"/>
    </location>
</feature>
<evidence type="ECO:0000256" key="6">
    <source>
        <dbReference type="ARBA" id="ARBA00023136"/>
    </source>
</evidence>
<feature type="transmembrane region" description="Helical" evidence="8">
    <location>
        <begin position="470"/>
        <end position="491"/>
    </location>
</feature>
<keyword evidence="3" id="KW-1003">Cell membrane</keyword>
<evidence type="ECO:0000256" key="3">
    <source>
        <dbReference type="ARBA" id="ARBA00022475"/>
    </source>
</evidence>
<feature type="transmembrane region" description="Helical" evidence="8">
    <location>
        <begin position="60"/>
        <end position="77"/>
    </location>
</feature>
<dbReference type="Proteomes" id="UP001585053">
    <property type="component" value="Unassembled WGS sequence"/>
</dbReference>
<feature type="transmembrane region" description="Helical" evidence="8">
    <location>
        <begin position="408"/>
        <end position="425"/>
    </location>
</feature>
<gene>
    <name evidence="10" type="ORF">VSQ78_16545</name>
</gene>
<feature type="region of interest" description="Disordered" evidence="7">
    <location>
        <begin position="503"/>
        <end position="529"/>
    </location>
</feature>
<keyword evidence="6 8" id="KW-0472">Membrane</keyword>
<organism evidence="10 11">
    <name type="scientific">Nocardiopsis alba</name>
    <dbReference type="NCBI Taxonomy" id="53437"/>
    <lineage>
        <taxon>Bacteria</taxon>
        <taxon>Bacillati</taxon>
        <taxon>Actinomycetota</taxon>
        <taxon>Actinomycetes</taxon>
        <taxon>Streptosporangiales</taxon>
        <taxon>Nocardiopsidaceae</taxon>
        <taxon>Nocardiopsis</taxon>
    </lineage>
</organism>
<dbReference type="CDD" id="cd17321">
    <property type="entry name" value="MFS_MMR_MDR_like"/>
    <property type="match status" value="1"/>
</dbReference>
<evidence type="ECO:0000256" key="5">
    <source>
        <dbReference type="ARBA" id="ARBA00022989"/>
    </source>
</evidence>
<feature type="transmembrane region" description="Helical" evidence="8">
    <location>
        <begin position="168"/>
        <end position="192"/>
    </location>
</feature>
<dbReference type="InterPro" id="IPR011701">
    <property type="entry name" value="MFS"/>
</dbReference>
<dbReference type="Gene3D" id="1.20.1720.10">
    <property type="entry name" value="Multidrug resistance protein D"/>
    <property type="match status" value="1"/>
</dbReference>
<evidence type="ECO:0000256" key="1">
    <source>
        <dbReference type="ARBA" id="ARBA00004651"/>
    </source>
</evidence>
<evidence type="ECO:0000256" key="4">
    <source>
        <dbReference type="ARBA" id="ARBA00022692"/>
    </source>
</evidence>
<dbReference type="RefSeq" id="WP_376737536.1">
    <property type="nucleotide sequence ID" value="NZ_JAYMRS010000005.1"/>
</dbReference>
<keyword evidence="2" id="KW-0813">Transport</keyword>
<comment type="subcellular location">
    <subcellularLocation>
        <location evidence="1">Cell membrane</location>
        <topology evidence="1">Multi-pass membrane protein</topology>
    </subcellularLocation>
</comment>
<feature type="transmembrane region" description="Helical" evidence="8">
    <location>
        <begin position="84"/>
        <end position="103"/>
    </location>
</feature>
<feature type="transmembrane region" description="Helical" evidence="8">
    <location>
        <begin position="271"/>
        <end position="295"/>
    </location>
</feature>
<evidence type="ECO:0000259" key="9">
    <source>
        <dbReference type="PROSITE" id="PS50850"/>
    </source>
</evidence>
<name>A0ABV5DXK2_9ACTN</name>
<protein>
    <submittedName>
        <fullName evidence="10">MFS transporter</fullName>
    </submittedName>
</protein>
<keyword evidence="4 8" id="KW-0812">Transmembrane</keyword>
<feature type="transmembrane region" description="Helical" evidence="8">
    <location>
        <begin position="361"/>
        <end position="387"/>
    </location>
</feature>
<accession>A0ABV5DXK2</accession>
<feature type="transmembrane region" description="Helical" evidence="8">
    <location>
        <begin position="109"/>
        <end position="130"/>
    </location>
</feature>
<comment type="caution">
    <text evidence="10">The sequence shown here is derived from an EMBL/GenBank/DDBJ whole genome shotgun (WGS) entry which is preliminary data.</text>
</comment>
<dbReference type="PROSITE" id="PS50850">
    <property type="entry name" value="MFS"/>
    <property type="match status" value="1"/>
</dbReference>
<sequence>MRIPTSTGLRAGPRQWAGLAVLTLPTVLLALDMSVLYLALPSLAADLSPTGSQTLWIMDVYGFMIAGFLITMGGLGDRIGRRRLLLIGAAAFGAASLAAAYAPSPEALIAARALLGVAGATLMPSTLSLITTMFTDPRERALGIAVWMIAFNVGAIIGPIVGGALLEYFWWGSVFLIAIPVMVLLLVNGPFLLPEHREATSGRIDLTSVLLSLVTILPVVYGIKELAKSGPGTVSFGAIVVGVLMGVVFMRRQKGLDTPLLDPALFRDRRFGSAVAILVLALITTGGILLLGMRYLQQVAGLSPLEAGLILLPQTIGTVVASLAAPMLARRFRPATVIAGGLTLSALGFGLFVLAGTEHGVWATAAGSAIVFVGAMPLMVLGTDLIVGSAPADKAGSASAVSETSTELGVALGVAIMGSLGAAVYRDRIGAALTSDEPSEAVASARDSLEGALSAADHLPAWAIEAAREAFTAGLTTVGVVSAILVAALAAMTMVTLRHVRPTGETSEGAEEPDGVKVSPALTESGPER</sequence>
<evidence type="ECO:0000313" key="10">
    <source>
        <dbReference type="EMBL" id="MFB8769317.1"/>
    </source>
</evidence>
<dbReference type="PANTHER" id="PTHR42718:SF47">
    <property type="entry name" value="METHYL VIOLOGEN RESISTANCE PROTEIN SMVA"/>
    <property type="match status" value="1"/>
</dbReference>
<evidence type="ECO:0000313" key="11">
    <source>
        <dbReference type="Proteomes" id="UP001585053"/>
    </source>
</evidence>
<feature type="transmembrane region" description="Helical" evidence="8">
    <location>
        <begin position="142"/>
        <end position="162"/>
    </location>
</feature>
<dbReference type="InterPro" id="IPR036259">
    <property type="entry name" value="MFS_trans_sf"/>
</dbReference>
<dbReference type="PANTHER" id="PTHR42718">
    <property type="entry name" value="MAJOR FACILITATOR SUPERFAMILY MULTIDRUG TRANSPORTER MFSC"/>
    <property type="match status" value="1"/>
</dbReference>
<feature type="transmembrane region" description="Helical" evidence="8">
    <location>
        <begin position="16"/>
        <end position="40"/>
    </location>
</feature>
<reference evidence="10 11" key="1">
    <citation type="submission" date="2024-01" db="EMBL/GenBank/DDBJ databases">
        <title>Genome mining of biosynthetic gene clusters to explore secondary metabolites of Streptomyces sp.</title>
        <authorList>
            <person name="Baig A."/>
            <person name="Ajitkumar Shintre N."/>
            <person name="Kumar H."/>
            <person name="Anbarasu A."/>
            <person name="Ramaiah S."/>
        </authorList>
    </citation>
    <scope>NUCLEOTIDE SEQUENCE [LARGE SCALE GENOMIC DNA]</scope>
    <source>
        <strain evidence="10 11">A01</strain>
    </source>
</reference>
<evidence type="ECO:0000256" key="8">
    <source>
        <dbReference type="SAM" id="Phobius"/>
    </source>
</evidence>
<proteinExistence type="predicted"/>